<protein>
    <submittedName>
        <fullName evidence="2">Tellurite resistance protein</fullName>
    </submittedName>
</protein>
<keyword evidence="1" id="KW-0812">Transmembrane</keyword>
<keyword evidence="1" id="KW-1133">Transmembrane helix</keyword>
<accession>A0A8E0MBC1</accession>
<organism evidence="2 3">
    <name type="scientific">Lacticaseibacillus paracasei subsp. paracasei Lpp7</name>
    <dbReference type="NCBI Taxonomy" id="1256200"/>
    <lineage>
        <taxon>Bacteria</taxon>
        <taxon>Bacillati</taxon>
        <taxon>Bacillota</taxon>
        <taxon>Bacilli</taxon>
        <taxon>Lactobacillales</taxon>
        <taxon>Lactobacillaceae</taxon>
        <taxon>Lacticaseibacillus</taxon>
    </lineage>
</organism>
<name>A0A8E0MBC1_LACPA</name>
<gene>
    <name evidence="2" type="ORF">Lpp7_03164</name>
</gene>
<dbReference type="Proteomes" id="UP000014303">
    <property type="component" value="Unassembled WGS sequence"/>
</dbReference>
<dbReference type="Gene3D" id="1.50.10.150">
    <property type="entry name" value="Voltage-dependent anion channel"/>
    <property type="match status" value="1"/>
</dbReference>
<evidence type="ECO:0000313" key="3">
    <source>
        <dbReference type="Proteomes" id="UP000014303"/>
    </source>
</evidence>
<keyword evidence="1" id="KW-0472">Membrane</keyword>
<feature type="transmembrane region" description="Helical" evidence="1">
    <location>
        <begin position="33"/>
        <end position="55"/>
    </location>
</feature>
<comment type="caution">
    <text evidence="2">The sequence shown here is derived from an EMBL/GenBank/DDBJ whole genome shotgun (WGS) entry which is preliminary data.</text>
</comment>
<dbReference type="InterPro" id="IPR038665">
    <property type="entry name" value="Voltage-dep_anion_channel_sf"/>
</dbReference>
<sequence>MRSFLKRVPLPMAGLTLGLASLGNLYKLAGWQLVGNLTGGLAALLFGLILLKICLTPLHAAKSLQDPIIASVSPTFSMTLMI</sequence>
<proteinExistence type="predicted"/>
<dbReference type="EMBL" id="ANJV01000028">
    <property type="protein sequence ID" value="EPC54071.1"/>
    <property type="molecule type" value="Genomic_DNA"/>
</dbReference>
<reference evidence="2 3" key="1">
    <citation type="journal article" date="2013" name="PLoS ONE">
        <title>Lactobacillus paracasei comparative genomics: towards species pan-genome definition and exploitation of diversity.</title>
        <authorList>
            <person name="Smokvina T."/>
            <person name="Wels M."/>
            <person name="Polka J."/>
            <person name="Chervaux C."/>
            <person name="Brisse S."/>
            <person name="Boekhorst J."/>
            <person name="van Hylckama Vlieg J.E."/>
            <person name="Siezen R.J."/>
        </authorList>
    </citation>
    <scope>NUCLEOTIDE SEQUENCE [LARGE SCALE GENOMIC DNA]</scope>
    <source>
        <strain evidence="2 3">Lpp7</strain>
    </source>
</reference>
<evidence type="ECO:0000313" key="2">
    <source>
        <dbReference type="EMBL" id="EPC54071.1"/>
    </source>
</evidence>
<feature type="non-terminal residue" evidence="2">
    <location>
        <position position="82"/>
    </location>
</feature>
<dbReference type="AlphaFoldDB" id="A0A8E0MBC1"/>
<evidence type="ECO:0000256" key="1">
    <source>
        <dbReference type="SAM" id="Phobius"/>
    </source>
</evidence>